<accession>A0AA87ZNB6</accession>
<reference evidence="1" key="1">
    <citation type="submission" date="2023-07" db="EMBL/GenBank/DDBJ databases">
        <title>draft genome sequence of fig (Ficus carica).</title>
        <authorList>
            <person name="Takahashi T."/>
            <person name="Nishimura K."/>
        </authorList>
    </citation>
    <scope>NUCLEOTIDE SEQUENCE</scope>
</reference>
<proteinExistence type="predicted"/>
<dbReference type="AlphaFoldDB" id="A0AA87ZNB6"/>
<protein>
    <submittedName>
        <fullName evidence="1">Uncharacterized protein</fullName>
    </submittedName>
</protein>
<dbReference type="EMBL" id="BTGU01000006">
    <property type="protein sequence ID" value="GMN36604.1"/>
    <property type="molecule type" value="Genomic_DNA"/>
</dbReference>
<dbReference type="Proteomes" id="UP001187192">
    <property type="component" value="Unassembled WGS sequence"/>
</dbReference>
<name>A0AA87ZNB6_FICCA</name>
<evidence type="ECO:0000313" key="2">
    <source>
        <dbReference type="Proteomes" id="UP001187192"/>
    </source>
</evidence>
<dbReference type="PANTHER" id="PTHR34570:SF12">
    <property type="entry name" value="EXPRESSED PROTEIN"/>
    <property type="match status" value="1"/>
</dbReference>
<comment type="caution">
    <text evidence="1">The sequence shown here is derived from an EMBL/GenBank/DDBJ whole genome shotgun (WGS) entry which is preliminary data.</text>
</comment>
<sequence length="157" mass="18012">MGRESHDRTHVVHSSIALLQERFRQLQRVKEMREERELLRILSEPSCNNRQCFINLNNPTVANYEPGRFVFHSDVFSPQRSSPIAPQVSLSLRPAFQSSAFEADDQDYCSSSDQTPLLMKLWLVDYISPSFKASSDKSLLDCDPYNECSDVDTSLHL</sequence>
<dbReference type="PANTHER" id="PTHR34570">
    <property type="entry name" value="OS03G0593100 PROTEIN"/>
    <property type="match status" value="1"/>
</dbReference>
<evidence type="ECO:0000313" key="1">
    <source>
        <dbReference type="EMBL" id="GMN36604.1"/>
    </source>
</evidence>
<organism evidence="1 2">
    <name type="scientific">Ficus carica</name>
    <name type="common">Common fig</name>
    <dbReference type="NCBI Taxonomy" id="3494"/>
    <lineage>
        <taxon>Eukaryota</taxon>
        <taxon>Viridiplantae</taxon>
        <taxon>Streptophyta</taxon>
        <taxon>Embryophyta</taxon>
        <taxon>Tracheophyta</taxon>
        <taxon>Spermatophyta</taxon>
        <taxon>Magnoliopsida</taxon>
        <taxon>eudicotyledons</taxon>
        <taxon>Gunneridae</taxon>
        <taxon>Pentapetalae</taxon>
        <taxon>rosids</taxon>
        <taxon>fabids</taxon>
        <taxon>Rosales</taxon>
        <taxon>Moraceae</taxon>
        <taxon>Ficeae</taxon>
        <taxon>Ficus</taxon>
    </lineage>
</organism>
<gene>
    <name evidence="1" type="ORF">TIFTF001_006145</name>
</gene>
<keyword evidence="2" id="KW-1185">Reference proteome</keyword>